<dbReference type="EMBL" id="JBDFRB010000011">
    <property type="protein sequence ID" value="MEN2745333.1"/>
    <property type="molecule type" value="Genomic_DNA"/>
</dbReference>
<dbReference type="Pfam" id="PF12728">
    <property type="entry name" value="HTH_17"/>
    <property type="match status" value="1"/>
</dbReference>
<name>A0ABU9X5E8_9MICC</name>
<protein>
    <submittedName>
        <fullName evidence="2">Helix-turn-helix domain-containing protein</fullName>
    </submittedName>
</protein>
<dbReference type="InterPro" id="IPR010093">
    <property type="entry name" value="SinI_DNA-bd"/>
</dbReference>
<dbReference type="Gene3D" id="1.10.10.10">
    <property type="entry name" value="Winged helix-like DNA-binding domain superfamily/Winged helix DNA-binding domain"/>
    <property type="match status" value="1"/>
</dbReference>
<accession>A0ABU9X5E8</accession>
<gene>
    <name evidence="2" type="ORF">ABCQ75_12425</name>
</gene>
<feature type="domain" description="Helix-turn-helix" evidence="1">
    <location>
        <begin position="12"/>
        <end position="60"/>
    </location>
</feature>
<dbReference type="InterPro" id="IPR036388">
    <property type="entry name" value="WH-like_DNA-bd_sf"/>
</dbReference>
<reference evidence="2 3" key="1">
    <citation type="submission" date="2024-05" db="EMBL/GenBank/DDBJ databases">
        <title>Sinomonas sp. nov., isolated from a waste landfill.</title>
        <authorList>
            <person name="Zhao Y."/>
        </authorList>
    </citation>
    <scope>NUCLEOTIDE SEQUENCE [LARGE SCALE GENOMIC DNA]</scope>
    <source>
        <strain evidence="2 3">CCTCC AB2014300</strain>
    </source>
</reference>
<dbReference type="Proteomes" id="UP001422074">
    <property type="component" value="Unassembled WGS sequence"/>
</dbReference>
<keyword evidence="3" id="KW-1185">Reference proteome</keyword>
<comment type="caution">
    <text evidence="2">The sequence shown here is derived from an EMBL/GenBank/DDBJ whole genome shotgun (WGS) entry which is preliminary data.</text>
</comment>
<evidence type="ECO:0000313" key="3">
    <source>
        <dbReference type="Proteomes" id="UP001422074"/>
    </source>
</evidence>
<dbReference type="SUPFAM" id="SSF46955">
    <property type="entry name" value="Putative DNA-binding domain"/>
    <property type="match status" value="1"/>
</dbReference>
<proteinExistence type="predicted"/>
<dbReference type="NCBIfam" id="TIGR01764">
    <property type="entry name" value="excise"/>
    <property type="match status" value="1"/>
</dbReference>
<evidence type="ECO:0000313" key="2">
    <source>
        <dbReference type="EMBL" id="MEN2745333.1"/>
    </source>
</evidence>
<organism evidence="2 3">
    <name type="scientific">Sinomonas halotolerans</name>
    <dbReference type="NCBI Taxonomy" id="1644133"/>
    <lineage>
        <taxon>Bacteria</taxon>
        <taxon>Bacillati</taxon>
        <taxon>Actinomycetota</taxon>
        <taxon>Actinomycetes</taxon>
        <taxon>Micrococcales</taxon>
        <taxon>Micrococcaceae</taxon>
        <taxon>Sinomonas</taxon>
    </lineage>
</organism>
<sequence length="70" mass="7802">MAAMGDFSTSRFLTVAEVAEMMRVSKMTVYRLVHAGDMPAVRFGRSYRVPEAAVEQYLRQAVVDGRSETA</sequence>
<dbReference type="RefSeq" id="WP_345885684.1">
    <property type="nucleotide sequence ID" value="NZ_JBDFRB010000011.1"/>
</dbReference>
<evidence type="ECO:0000259" key="1">
    <source>
        <dbReference type="Pfam" id="PF12728"/>
    </source>
</evidence>
<dbReference type="InterPro" id="IPR041657">
    <property type="entry name" value="HTH_17"/>
</dbReference>
<dbReference type="InterPro" id="IPR009061">
    <property type="entry name" value="DNA-bd_dom_put_sf"/>
</dbReference>